<reference evidence="2 3" key="1">
    <citation type="submission" date="2015-11" db="EMBL/GenBank/DDBJ databases">
        <title>Exploring the genomic traits of fungus-feeding bacterial genus Collimonas.</title>
        <authorList>
            <person name="Song C."/>
            <person name="Schmidt R."/>
            <person name="de Jager V."/>
            <person name="Krzyzanowska D."/>
            <person name="Jongedijk E."/>
            <person name="Cankar K."/>
            <person name="Beekwilder J."/>
            <person name="van Veen A."/>
            <person name="de Boer W."/>
            <person name="van Veen J.A."/>
            <person name="Garbeva P."/>
        </authorList>
    </citation>
    <scope>NUCLEOTIDE SEQUENCE [LARGE SCALE GENOMIC DNA]</scope>
    <source>
        <strain evidence="2 3">Ter282</strain>
    </source>
</reference>
<evidence type="ECO:0000313" key="2">
    <source>
        <dbReference type="EMBL" id="AMP09474.1"/>
    </source>
</evidence>
<sequence>MTYDDQAEALGNVAIPAAAGMIASSQVGESPAHANVSRPDEQVRAVDAKTGDPIADLAYYIEAPDGSTHNGYTDSAGLCDRLTTFQPQELKVWFGEDAEEKMRSA</sequence>
<keyword evidence="3" id="KW-1185">Reference proteome</keyword>
<accession>A0A127PP83</accession>
<dbReference type="EMBL" id="CP013235">
    <property type="protein sequence ID" value="AMP09474.1"/>
    <property type="molecule type" value="Genomic_DNA"/>
</dbReference>
<gene>
    <name evidence="2" type="ORF">CAter282_1693</name>
</gene>
<evidence type="ECO:0000313" key="3">
    <source>
        <dbReference type="Proteomes" id="UP000071778"/>
    </source>
</evidence>
<feature type="region of interest" description="Disordered" evidence="1">
    <location>
        <begin position="25"/>
        <end position="44"/>
    </location>
</feature>
<organism evidence="2 3">
    <name type="scientific">Collimonas arenae</name>
    <dbReference type="NCBI Taxonomy" id="279058"/>
    <lineage>
        <taxon>Bacteria</taxon>
        <taxon>Pseudomonadati</taxon>
        <taxon>Pseudomonadota</taxon>
        <taxon>Betaproteobacteria</taxon>
        <taxon>Burkholderiales</taxon>
        <taxon>Oxalobacteraceae</taxon>
        <taxon>Collimonas</taxon>
    </lineage>
</organism>
<dbReference type="AlphaFoldDB" id="A0A127PP83"/>
<proteinExistence type="predicted"/>
<dbReference type="PATRIC" id="fig|279058.17.peg.1808"/>
<evidence type="ECO:0000256" key="1">
    <source>
        <dbReference type="SAM" id="MobiDB-lite"/>
    </source>
</evidence>
<dbReference type="Proteomes" id="UP000071778">
    <property type="component" value="Chromosome"/>
</dbReference>
<name>A0A127PP83_9BURK</name>
<protein>
    <submittedName>
        <fullName evidence="2">Uncharacterized protein</fullName>
    </submittedName>
</protein>